<dbReference type="SUPFAM" id="SSF57997">
    <property type="entry name" value="Tropomyosin"/>
    <property type="match status" value="1"/>
</dbReference>
<dbReference type="RefSeq" id="XP_003647073.1">
    <property type="nucleotide sequence ID" value="XM_003647025.1"/>
</dbReference>
<evidence type="ECO:0000256" key="5">
    <source>
        <dbReference type="ARBA" id="ARBA00022490"/>
    </source>
</evidence>
<evidence type="ECO:0000256" key="10">
    <source>
        <dbReference type="ARBA" id="ARBA00032118"/>
    </source>
</evidence>
<dbReference type="GeneID" id="11468618"/>
<evidence type="ECO:0000256" key="7">
    <source>
        <dbReference type="ARBA" id="ARBA00023212"/>
    </source>
</evidence>
<keyword evidence="14" id="KW-1185">Reference proteome</keyword>
<keyword evidence="8" id="KW-0539">Nucleus</keyword>
<keyword evidence="5" id="KW-0963">Cytoplasm</keyword>
<comment type="similarity">
    <text evidence="3">Belongs to the SPC110 family.</text>
</comment>
<dbReference type="OMA" id="MENASNK"/>
<evidence type="ECO:0000313" key="13">
    <source>
        <dbReference type="EMBL" id="AET40256.1"/>
    </source>
</evidence>
<sequence length="854" mass="101053">MFATLGTPAEHQRKTYEFTPIGHIQEKENMDAQKLRPMKRSTNEEDEDISFDGTNFKKSRVIDDTMTSQRLFNDTSFDDTLPEQTINAMTSIKKNLVPELLGSDTREKADLASNPLKEQQNALQKLNMENYSLRVKCNSLLKFLNNVTDDGQLRKSLEILDELQEWKTKHHELLERFKDLQVRFDGLEQKDTENAKVAEPVDHSYCDSMRKELEAALADTNQQILTLTETIKNLEAKLKATSKDYEAREEQYKMNIDVLKSEINQLNSSFISKQEALAQAEEKVNRLRNQLQEFDHNSGSLLELEKKIDEKNQGIRNLESKLQELNHQRQNLERQLQTSDGVVNSLKNEYEKYKNDTENKLNSYQKSASADENKLREKMEILEKDNSKLSKMKDSLEQNNREFDVKLKKAEKQIQTLERERERILSEQQDAIHDLRLEHQKRVQSLHKEVSNLREMNSKLEGDNQSYKKRFEQLVKPSPHRKSTEDELIRKNREIGTLKATLRDLEDKIKYVEHELESVHSKYRREKALLEAKLAQADREKPLESNLLEKEISILKLELNSIQDTKEREIALWENKYESLKQTYENMLKQDRNNDFNNILEQRREELKSLMRRYNDLTTENLSLTKELNKQKSHKESYKEDLKKVQSRLDFITKEFVKIKEANPDGKELDGVNSKWTEKYQSMKTKMLNELKSLQDENLELERKFLNLQKQQQQPIGSTPMFQHVNDSNLQDKLDYYRLKYHEEVRRNNDFKVINEYLNRVLKASSHHVKLDIIKLENEVSPLNSSVTYLNDQPYEYENPYYTKGGRSLKFKTVALMVLSCVRMHQAALKRRWDQQRTHYLQRKITFGEDRITW</sequence>
<dbReference type="Pfam" id="PF18520">
    <property type="entry name" value="Spc110_C"/>
    <property type="match status" value="1"/>
</dbReference>
<evidence type="ECO:0000256" key="11">
    <source>
        <dbReference type="SAM" id="Coils"/>
    </source>
</evidence>
<dbReference type="Proteomes" id="UP000006790">
    <property type="component" value="Chromosome 5"/>
</dbReference>
<evidence type="ECO:0000256" key="3">
    <source>
        <dbReference type="ARBA" id="ARBA00005853"/>
    </source>
</evidence>
<accession>I6NDW4</accession>
<protein>
    <recommendedName>
        <fullName evidence="4">Spindle pole body component 110</fullName>
    </recommendedName>
    <alternativeName>
        <fullName evidence="10">Spindle pole body spacer protein SPC110</fullName>
    </alternativeName>
</protein>
<dbReference type="GO" id="GO:0005634">
    <property type="term" value="C:nucleus"/>
    <property type="evidence" value="ECO:0007669"/>
    <property type="project" value="UniProtKB-SubCell"/>
</dbReference>
<evidence type="ECO:0000259" key="12">
    <source>
        <dbReference type="Pfam" id="PF18520"/>
    </source>
</evidence>
<dbReference type="HOGENOM" id="CLU_329279_0_0_1"/>
<feature type="coiled-coil region" evidence="11">
    <location>
        <begin position="163"/>
        <end position="714"/>
    </location>
</feature>
<keyword evidence="6 11" id="KW-0175">Coiled coil</keyword>
<evidence type="ECO:0000256" key="2">
    <source>
        <dbReference type="ARBA" id="ARBA00004317"/>
    </source>
</evidence>
<name>I6NDW4_ERECY</name>
<keyword evidence="7" id="KW-0206">Cytoskeleton</keyword>
<evidence type="ECO:0000256" key="4">
    <source>
        <dbReference type="ARBA" id="ARBA00016285"/>
    </source>
</evidence>
<organism evidence="13 14">
    <name type="scientific">Eremothecium cymbalariae (strain CBS 270.75 / DBVPG 7215 / KCTC 17166 / NRRL Y-17582)</name>
    <name type="common">Yeast</name>
    <dbReference type="NCBI Taxonomy" id="931890"/>
    <lineage>
        <taxon>Eukaryota</taxon>
        <taxon>Fungi</taxon>
        <taxon>Dikarya</taxon>
        <taxon>Ascomycota</taxon>
        <taxon>Saccharomycotina</taxon>
        <taxon>Saccharomycetes</taxon>
        <taxon>Saccharomycetales</taxon>
        <taxon>Saccharomycetaceae</taxon>
        <taxon>Eremothecium</taxon>
    </lineage>
</organism>
<dbReference type="FunCoup" id="I6NDW4">
    <property type="interactions" value="326"/>
</dbReference>
<dbReference type="eggNOG" id="ENOG502QUTQ">
    <property type="taxonomic scope" value="Eukaryota"/>
</dbReference>
<evidence type="ECO:0000256" key="8">
    <source>
        <dbReference type="ARBA" id="ARBA00023242"/>
    </source>
</evidence>
<comment type="subcellular location">
    <subcellularLocation>
        <location evidence="2">Cytoplasm</location>
        <location evidence="2">Cytoskeleton</location>
        <location evidence="2">Microtubule organizing center</location>
        <location evidence="2">Spindle pole body</location>
    </subcellularLocation>
    <subcellularLocation>
        <location evidence="1">Nucleus</location>
    </subcellularLocation>
</comment>
<comment type="function">
    <text evidence="9">Component of the spindle pole body (SPB) required for the proper execution of spindle pole body (SPB) duplication. Potential role in cross-linking filaments or anchoring other molecules. It is essential for growth.</text>
</comment>
<dbReference type="Gene3D" id="1.10.287.1490">
    <property type="match status" value="1"/>
</dbReference>
<dbReference type="AlphaFoldDB" id="I6NDW4"/>
<evidence type="ECO:0000313" key="14">
    <source>
        <dbReference type="Proteomes" id="UP000006790"/>
    </source>
</evidence>
<proteinExistence type="inferred from homology"/>
<feature type="domain" description="Spindle pole body component 110 C-terminal" evidence="12">
    <location>
        <begin position="806"/>
        <end position="854"/>
    </location>
</feature>
<reference evidence="13 14" key="1">
    <citation type="journal article" date="2011" name="G3 (Bethesda)">
        <title>Genome evolution in the Eremothecium clade of the Saccharomyces complex revealed by comparative genomics.</title>
        <authorList>
            <person name="Wendland J."/>
            <person name="Walther A."/>
        </authorList>
    </citation>
    <scope>NUCLEOTIDE SEQUENCE [LARGE SCALE GENOMIC DNA]</scope>
    <source>
        <strain evidence="14">CBS 270.75 / DBVPG 7215 / KCTC 17166 / NRRL Y-17582</strain>
    </source>
</reference>
<dbReference type="InterPro" id="IPR040593">
    <property type="entry name" value="Spc110_C"/>
</dbReference>
<dbReference type="KEGG" id="erc:Ecym_5514"/>
<gene>
    <name evidence="13" type="ordered locus">Ecym_5514</name>
</gene>
<evidence type="ECO:0000256" key="1">
    <source>
        <dbReference type="ARBA" id="ARBA00004123"/>
    </source>
</evidence>
<dbReference type="EMBL" id="CP002501">
    <property type="protein sequence ID" value="AET40256.1"/>
    <property type="molecule type" value="Genomic_DNA"/>
</dbReference>
<dbReference type="OrthoDB" id="10255522at2759"/>
<dbReference type="InParanoid" id="I6NDW4"/>
<evidence type="ECO:0000256" key="9">
    <source>
        <dbReference type="ARBA" id="ARBA00025064"/>
    </source>
</evidence>
<evidence type="ECO:0000256" key="6">
    <source>
        <dbReference type="ARBA" id="ARBA00023054"/>
    </source>
</evidence>
<dbReference type="Gene3D" id="6.10.310.10">
    <property type="match status" value="1"/>
</dbReference>
<dbReference type="GO" id="GO:0005816">
    <property type="term" value="C:spindle pole body"/>
    <property type="evidence" value="ECO:0007669"/>
    <property type="project" value="UniProtKB-SubCell"/>
</dbReference>